<comment type="similarity">
    <text evidence="1">Belongs to the sigma-70 factor family. ECF subfamily.</text>
</comment>
<evidence type="ECO:0000313" key="8">
    <source>
        <dbReference type="EMBL" id="UUV21755.1"/>
    </source>
</evidence>
<dbReference type="InterPro" id="IPR013324">
    <property type="entry name" value="RNA_pol_sigma_r3/r4-like"/>
</dbReference>
<keyword evidence="9" id="KW-1185">Reference proteome</keyword>
<dbReference type="Pfam" id="PF08281">
    <property type="entry name" value="Sigma70_r4_2"/>
    <property type="match status" value="1"/>
</dbReference>
<organism evidence="8 9">
    <name type="scientific">Paenimyroides aestuarii</name>
    <dbReference type="NCBI Taxonomy" id="2968490"/>
    <lineage>
        <taxon>Bacteria</taxon>
        <taxon>Pseudomonadati</taxon>
        <taxon>Bacteroidota</taxon>
        <taxon>Flavobacteriia</taxon>
        <taxon>Flavobacteriales</taxon>
        <taxon>Flavobacteriaceae</taxon>
        <taxon>Paenimyroides</taxon>
    </lineage>
</organism>
<evidence type="ECO:0000256" key="1">
    <source>
        <dbReference type="ARBA" id="ARBA00010641"/>
    </source>
</evidence>
<dbReference type="InterPro" id="IPR007627">
    <property type="entry name" value="RNA_pol_sigma70_r2"/>
</dbReference>
<dbReference type="SUPFAM" id="SSF88659">
    <property type="entry name" value="Sigma3 and sigma4 domains of RNA polymerase sigma factors"/>
    <property type="match status" value="1"/>
</dbReference>
<dbReference type="InterPro" id="IPR039425">
    <property type="entry name" value="RNA_pol_sigma-70-like"/>
</dbReference>
<gene>
    <name evidence="8" type="ORF">NPX36_01505</name>
</gene>
<keyword evidence="2" id="KW-0805">Transcription regulation</keyword>
<dbReference type="PANTHER" id="PTHR43133">
    <property type="entry name" value="RNA POLYMERASE ECF-TYPE SIGMA FACTO"/>
    <property type="match status" value="1"/>
</dbReference>
<dbReference type="RefSeq" id="WP_257499675.1">
    <property type="nucleotide sequence ID" value="NZ_CP102382.1"/>
</dbReference>
<name>A0ABY5NT53_9FLAO</name>
<feature type="domain" description="RNA polymerase sigma factor 70 region 4 type 2" evidence="7">
    <location>
        <begin position="112"/>
        <end position="164"/>
    </location>
</feature>
<reference evidence="8 9" key="1">
    <citation type="submission" date="2022-08" db="EMBL/GenBank/DDBJ databases">
        <title>Myroides zhujiangensis sp. nov., a novel bacterium isolated from sediment in the Pearl River Estuary.</title>
        <authorList>
            <person name="Cui L."/>
        </authorList>
    </citation>
    <scope>NUCLEOTIDE SEQUENCE [LARGE SCALE GENOMIC DNA]</scope>
    <source>
        <strain evidence="8 9">SCSIO 72103</strain>
    </source>
</reference>
<evidence type="ECO:0000256" key="5">
    <source>
        <dbReference type="ARBA" id="ARBA00023163"/>
    </source>
</evidence>
<dbReference type="Gene3D" id="1.10.10.10">
    <property type="entry name" value="Winged helix-like DNA-binding domain superfamily/Winged helix DNA-binding domain"/>
    <property type="match status" value="1"/>
</dbReference>
<dbReference type="InterPro" id="IPR013249">
    <property type="entry name" value="RNA_pol_sigma70_r4_t2"/>
</dbReference>
<evidence type="ECO:0000256" key="3">
    <source>
        <dbReference type="ARBA" id="ARBA00023082"/>
    </source>
</evidence>
<keyword evidence="3" id="KW-0731">Sigma factor</keyword>
<dbReference type="EMBL" id="CP102382">
    <property type="protein sequence ID" value="UUV21755.1"/>
    <property type="molecule type" value="Genomic_DNA"/>
</dbReference>
<protein>
    <submittedName>
        <fullName evidence="8">Sigma-70 family RNA polymerase sigma factor</fullName>
    </submittedName>
</protein>
<feature type="domain" description="RNA polymerase sigma-70 region 2" evidence="6">
    <location>
        <begin position="20"/>
        <end position="86"/>
    </location>
</feature>
<evidence type="ECO:0000313" key="9">
    <source>
        <dbReference type="Proteomes" id="UP001317001"/>
    </source>
</evidence>
<dbReference type="Proteomes" id="UP001317001">
    <property type="component" value="Chromosome"/>
</dbReference>
<dbReference type="NCBIfam" id="TIGR02937">
    <property type="entry name" value="sigma70-ECF"/>
    <property type="match status" value="1"/>
</dbReference>
<dbReference type="InterPro" id="IPR036388">
    <property type="entry name" value="WH-like_DNA-bd_sf"/>
</dbReference>
<keyword evidence="4" id="KW-0238">DNA-binding</keyword>
<evidence type="ECO:0000256" key="4">
    <source>
        <dbReference type="ARBA" id="ARBA00023125"/>
    </source>
</evidence>
<proteinExistence type="inferred from homology"/>
<keyword evidence="5" id="KW-0804">Transcription</keyword>
<sequence length="183" mass="21423">MDEHLINQCRKMDRTSQRKMYELLAPRLYIVCKRYLKQDIEIEEALADAFYTIFTKMDQLKENAAFEAWAKKIVINQCLLTIRRKTDRPIYVDDMAVQPFAPEENDTLLNEQDVLKLLDYLPQGAKNIFCLFAIEGYSHKEIAEQLNVSEGTSKSQLNVARTKLKELIELYFNQTPESYGKSR</sequence>
<dbReference type="SUPFAM" id="SSF88946">
    <property type="entry name" value="Sigma2 domain of RNA polymerase sigma factors"/>
    <property type="match status" value="1"/>
</dbReference>
<dbReference type="Gene3D" id="1.10.1740.10">
    <property type="match status" value="1"/>
</dbReference>
<evidence type="ECO:0000256" key="2">
    <source>
        <dbReference type="ARBA" id="ARBA00023015"/>
    </source>
</evidence>
<dbReference type="InterPro" id="IPR013325">
    <property type="entry name" value="RNA_pol_sigma_r2"/>
</dbReference>
<dbReference type="PANTHER" id="PTHR43133:SF8">
    <property type="entry name" value="RNA POLYMERASE SIGMA FACTOR HI_1459-RELATED"/>
    <property type="match status" value="1"/>
</dbReference>
<dbReference type="InterPro" id="IPR014284">
    <property type="entry name" value="RNA_pol_sigma-70_dom"/>
</dbReference>
<evidence type="ECO:0000259" key="6">
    <source>
        <dbReference type="Pfam" id="PF04542"/>
    </source>
</evidence>
<dbReference type="Pfam" id="PF04542">
    <property type="entry name" value="Sigma70_r2"/>
    <property type="match status" value="1"/>
</dbReference>
<accession>A0ABY5NT53</accession>
<evidence type="ECO:0000259" key="7">
    <source>
        <dbReference type="Pfam" id="PF08281"/>
    </source>
</evidence>